<gene>
    <name evidence="2" type="ORF">CYCCA115_LOCUS10771</name>
</gene>
<comment type="caution">
    <text evidence="2">The sequence shown here is derived from an EMBL/GenBank/DDBJ whole genome shotgun (WGS) entry which is preliminary data.</text>
</comment>
<reference evidence="2" key="1">
    <citation type="submission" date="2023-08" db="EMBL/GenBank/DDBJ databases">
        <authorList>
            <person name="Audoor S."/>
            <person name="Bilcke G."/>
        </authorList>
    </citation>
    <scope>NUCLEOTIDE SEQUENCE</scope>
</reference>
<feature type="region of interest" description="Disordered" evidence="1">
    <location>
        <begin position="138"/>
        <end position="184"/>
    </location>
</feature>
<accession>A0AAD2PTX7</accession>
<protein>
    <recommendedName>
        <fullName evidence="4">TIR domain-containing protein</fullName>
    </recommendedName>
</protein>
<feature type="compositionally biased region" description="Basic residues" evidence="1">
    <location>
        <begin position="173"/>
        <end position="184"/>
    </location>
</feature>
<proteinExistence type="predicted"/>
<evidence type="ECO:0000313" key="2">
    <source>
        <dbReference type="EMBL" id="CAJ1946654.1"/>
    </source>
</evidence>
<evidence type="ECO:0000313" key="3">
    <source>
        <dbReference type="Proteomes" id="UP001295423"/>
    </source>
</evidence>
<sequence length="184" mass="20888">MKDIYLSYTNENLQVAQHIKDDVEATSNLTVALEKDDWEEEEGEGSSCEFQEHLMDAKMCLVLNTECGNITAWIMDPDITQIQQGFTRARDIDLPPQIDFSESYEKGIDIFRYVLKVLTGSGDIQMEPDHERYAIQEERTVSSASIPADSKKSPSSKPPTSPVKRAARGLNRMMRKLNTKRTVQ</sequence>
<evidence type="ECO:0008006" key="4">
    <source>
        <dbReference type="Google" id="ProtNLM"/>
    </source>
</evidence>
<evidence type="ECO:0000256" key="1">
    <source>
        <dbReference type="SAM" id="MobiDB-lite"/>
    </source>
</evidence>
<name>A0AAD2PTX7_9STRA</name>
<dbReference type="AlphaFoldDB" id="A0AAD2PTX7"/>
<dbReference type="EMBL" id="CAKOGP040001714">
    <property type="protein sequence ID" value="CAJ1946654.1"/>
    <property type="molecule type" value="Genomic_DNA"/>
</dbReference>
<dbReference type="Proteomes" id="UP001295423">
    <property type="component" value="Unassembled WGS sequence"/>
</dbReference>
<keyword evidence="3" id="KW-1185">Reference proteome</keyword>
<organism evidence="2 3">
    <name type="scientific">Cylindrotheca closterium</name>
    <dbReference type="NCBI Taxonomy" id="2856"/>
    <lineage>
        <taxon>Eukaryota</taxon>
        <taxon>Sar</taxon>
        <taxon>Stramenopiles</taxon>
        <taxon>Ochrophyta</taxon>
        <taxon>Bacillariophyta</taxon>
        <taxon>Bacillariophyceae</taxon>
        <taxon>Bacillariophycidae</taxon>
        <taxon>Bacillariales</taxon>
        <taxon>Bacillariaceae</taxon>
        <taxon>Cylindrotheca</taxon>
    </lineage>
</organism>